<evidence type="ECO:0000313" key="2">
    <source>
        <dbReference type="Proteomes" id="UP000009144"/>
    </source>
</evidence>
<dbReference type="PATRIC" id="fig|754476.3.peg.2150"/>
<evidence type="ECO:0000313" key="1">
    <source>
        <dbReference type="EMBL" id="AFI84987.1"/>
    </source>
</evidence>
<reference evidence="1 2" key="2">
    <citation type="journal article" date="2013" name="Int. J. Syst. Evol. Microbiol.">
        <title>Methylophaga nitratireducenticrescens sp. nov. and Methylophaga frappieri sp. nov., isolated from the biofilm of the methanol-fed denitrification system treating the seawater at the Montreal Biodome.</title>
        <authorList>
            <person name="Villeneuve C."/>
            <person name="Martineau C."/>
            <person name="Mauffrey F."/>
            <person name="Villemur R."/>
        </authorList>
    </citation>
    <scope>NUCLEOTIDE SEQUENCE [LARGE SCALE GENOMIC DNA]</scope>
    <source>
        <strain evidence="1 2">JAM1</strain>
    </source>
</reference>
<proteinExistence type="predicted"/>
<dbReference type="Proteomes" id="UP000009144">
    <property type="component" value="Chromosome"/>
</dbReference>
<protein>
    <submittedName>
        <fullName evidence="1">Uncharacterized protein</fullName>
    </submittedName>
</protein>
<keyword evidence="2" id="KW-1185">Reference proteome</keyword>
<gene>
    <name evidence="1" type="ordered locus">Q7A_2173</name>
</gene>
<dbReference type="EMBL" id="CP003390">
    <property type="protein sequence ID" value="AFI84987.1"/>
    <property type="molecule type" value="Genomic_DNA"/>
</dbReference>
<dbReference type="AlphaFoldDB" id="I1XKR8"/>
<organism evidence="1 2">
    <name type="scientific">Methylophaga nitratireducenticrescens</name>
    <dbReference type="NCBI Taxonomy" id="754476"/>
    <lineage>
        <taxon>Bacteria</taxon>
        <taxon>Pseudomonadati</taxon>
        <taxon>Pseudomonadota</taxon>
        <taxon>Gammaproteobacteria</taxon>
        <taxon>Thiotrichales</taxon>
        <taxon>Piscirickettsiaceae</taxon>
        <taxon>Methylophaga</taxon>
    </lineage>
</organism>
<name>I1XKR8_METNJ</name>
<sequence length="39" mass="4544">MEHQLRTADQITMKMSENVRKSSGINEESFQAYVQSQLK</sequence>
<accession>I1XKR8</accession>
<dbReference type="HOGENOM" id="CLU_3312590_0_0_6"/>
<reference evidence="1 2" key="1">
    <citation type="journal article" date="2012" name="J. Bacteriol.">
        <title>Complete genome sequences of Methylophaga sp. strain JAM1 and Methylophaga sp. strain JAM7.</title>
        <authorList>
            <person name="Villeneuve C."/>
            <person name="Martineau C."/>
            <person name="Mauffrey F."/>
            <person name="Villemur R."/>
        </authorList>
    </citation>
    <scope>NUCLEOTIDE SEQUENCE [LARGE SCALE GENOMIC DNA]</scope>
    <source>
        <strain evidence="1 2">JAM1</strain>
    </source>
</reference>